<accession>A0ACA9LVF0</accession>
<gene>
    <name evidence="1" type="ORF">DHETER_LOCUS5312</name>
</gene>
<evidence type="ECO:0000313" key="1">
    <source>
        <dbReference type="EMBL" id="CAG8553003.1"/>
    </source>
</evidence>
<dbReference type="EMBL" id="CAJVPU010005819">
    <property type="protein sequence ID" value="CAG8553003.1"/>
    <property type="molecule type" value="Genomic_DNA"/>
</dbReference>
<keyword evidence="2" id="KW-1185">Reference proteome</keyword>
<name>A0ACA9LVF0_9GLOM</name>
<protein>
    <submittedName>
        <fullName evidence="1">9206_t:CDS:1</fullName>
    </submittedName>
</protein>
<comment type="caution">
    <text evidence="1">The sequence shown here is derived from an EMBL/GenBank/DDBJ whole genome shotgun (WGS) entry which is preliminary data.</text>
</comment>
<reference evidence="1" key="1">
    <citation type="submission" date="2021-06" db="EMBL/GenBank/DDBJ databases">
        <authorList>
            <person name="Kallberg Y."/>
            <person name="Tangrot J."/>
            <person name="Rosling A."/>
        </authorList>
    </citation>
    <scope>NUCLEOTIDE SEQUENCE</scope>
    <source>
        <strain evidence="1">IL203A</strain>
    </source>
</reference>
<organism evidence="1 2">
    <name type="scientific">Dentiscutata heterogama</name>
    <dbReference type="NCBI Taxonomy" id="1316150"/>
    <lineage>
        <taxon>Eukaryota</taxon>
        <taxon>Fungi</taxon>
        <taxon>Fungi incertae sedis</taxon>
        <taxon>Mucoromycota</taxon>
        <taxon>Glomeromycotina</taxon>
        <taxon>Glomeromycetes</taxon>
        <taxon>Diversisporales</taxon>
        <taxon>Gigasporaceae</taxon>
        <taxon>Dentiscutata</taxon>
    </lineage>
</organism>
<proteinExistence type="predicted"/>
<sequence>MPEKESTVTKINTKNTQMEKNSALQGKAPKCTGCEERCISKQPSEHLKFPATRGESGTRNSLRRKQAKQHPCASAVVIVAESVLANECATVLKFLGSQHGTTSNVNVLWAVLVIVYVTLHLFLALVFHAIRKRQRMKSGKKER</sequence>
<dbReference type="Proteomes" id="UP000789702">
    <property type="component" value="Unassembled WGS sequence"/>
</dbReference>
<evidence type="ECO:0000313" key="2">
    <source>
        <dbReference type="Proteomes" id="UP000789702"/>
    </source>
</evidence>